<proteinExistence type="predicted"/>
<protein>
    <submittedName>
        <fullName evidence="2">Uncharacterized protein</fullName>
    </submittedName>
</protein>
<comment type="caution">
    <text evidence="2">The sequence shown here is derived from an EMBL/GenBank/DDBJ whole genome shotgun (WGS) entry which is preliminary data.</text>
</comment>
<name>A0A2W2E0D7_9ACTN</name>
<feature type="region of interest" description="Disordered" evidence="1">
    <location>
        <begin position="1"/>
        <end position="53"/>
    </location>
</feature>
<keyword evidence="3" id="KW-1185">Reference proteome</keyword>
<evidence type="ECO:0000313" key="3">
    <source>
        <dbReference type="Proteomes" id="UP000248749"/>
    </source>
</evidence>
<dbReference type="AlphaFoldDB" id="A0A2W2E0D7"/>
<sequence>MPPTGASRATPPCPAGNRRTCRFSGSAHDNAPGGPALVERGSTAHDAPPDNIEEKFPTAAEHLDHARDELLAFTGARREI</sequence>
<dbReference type="Proteomes" id="UP000248749">
    <property type="component" value="Unassembled WGS sequence"/>
</dbReference>
<evidence type="ECO:0000313" key="2">
    <source>
        <dbReference type="EMBL" id="PZG02997.1"/>
    </source>
</evidence>
<dbReference type="EMBL" id="POUB01000001">
    <property type="protein sequence ID" value="PZG02997.1"/>
    <property type="molecule type" value="Genomic_DNA"/>
</dbReference>
<gene>
    <name evidence="2" type="ORF">C1I99_00020</name>
</gene>
<evidence type="ECO:0000256" key="1">
    <source>
        <dbReference type="SAM" id="MobiDB-lite"/>
    </source>
</evidence>
<organism evidence="2 3">
    <name type="scientific">Micromonospora deserti</name>
    <dbReference type="NCBI Taxonomy" id="2070366"/>
    <lineage>
        <taxon>Bacteria</taxon>
        <taxon>Bacillati</taxon>
        <taxon>Actinomycetota</taxon>
        <taxon>Actinomycetes</taxon>
        <taxon>Micromonosporales</taxon>
        <taxon>Micromonosporaceae</taxon>
        <taxon>Micromonospora</taxon>
    </lineage>
</organism>
<reference evidence="2 3" key="1">
    <citation type="submission" date="2018-01" db="EMBL/GenBank/DDBJ databases">
        <title>Draft genome sequence of Salinispora sp. 13K206.</title>
        <authorList>
            <person name="Sahin N."/>
            <person name="Saygin H."/>
            <person name="Ay H."/>
        </authorList>
    </citation>
    <scope>NUCLEOTIDE SEQUENCE [LARGE SCALE GENOMIC DNA]</scope>
    <source>
        <strain evidence="2 3">13K206</strain>
    </source>
</reference>
<accession>A0A2W2E0D7</accession>